<accession>K9EF79</accession>
<gene>
    <name evidence="1" type="ORF">HMPREF9233_01059</name>
</gene>
<organism evidence="1 2">
    <name type="scientific">Actinobaculum massiliense ACS-171-V-Col2</name>
    <dbReference type="NCBI Taxonomy" id="883066"/>
    <lineage>
        <taxon>Bacteria</taxon>
        <taxon>Bacillati</taxon>
        <taxon>Actinomycetota</taxon>
        <taxon>Actinomycetes</taxon>
        <taxon>Actinomycetales</taxon>
        <taxon>Actinomycetaceae</taxon>
        <taxon>Actinobaculum</taxon>
    </lineage>
</organism>
<evidence type="ECO:0000313" key="1">
    <source>
        <dbReference type="EMBL" id="EKU95298.1"/>
    </source>
</evidence>
<keyword evidence="2" id="KW-1185">Reference proteome</keyword>
<name>K9EF79_9ACTO</name>
<comment type="caution">
    <text evidence="1">The sequence shown here is derived from an EMBL/GenBank/DDBJ whole genome shotgun (WGS) entry which is preliminary data.</text>
</comment>
<evidence type="ECO:0000313" key="2">
    <source>
        <dbReference type="Proteomes" id="UP000009888"/>
    </source>
</evidence>
<sequence length="74" mass="8780">MFPRCLDAYQTCEIHHAQRWRDGDGGSDITNAVCLYWRHHRYVHTEHVRIHVHDLGLIFENDADGLIGTHRWTE</sequence>
<dbReference type="Proteomes" id="UP000009888">
    <property type="component" value="Unassembled WGS sequence"/>
</dbReference>
<evidence type="ECO:0008006" key="3">
    <source>
        <dbReference type="Google" id="ProtNLM"/>
    </source>
</evidence>
<proteinExistence type="predicted"/>
<protein>
    <recommendedName>
        <fullName evidence="3">HNH domain-containing protein</fullName>
    </recommendedName>
</protein>
<dbReference type="EMBL" id="AGWL01000005">
    <property type="protein sequence ID" value="EKU95298.1"/>
    <property type="molecule type" value="Genomic_DNA"/>
</dbReference>
<reference evidence="1 2" key="1">
    <citation type="submission" date="2012-09" db="EMBL/GenBank/DDBJ databases">
        <title>The Genome Sequence of Actinobaculum massiliae ACS-171-V-COL2.</title>
        <authorList>
            <consortium name="The Broad Institute Genome Sequencing Platform"/>
            <person name="Earl A."/>
            <person name="Ward D."/>
            <person name="Feldgarden M."/>
            <person name="Gevers D."/>
            <person name="Saerens B."/>
            <person name="Vaneechoutte M."/>
            <person name="Walker B."/>
            <person name="Young S.K."/>
            <person name="Zeng Q."/>
            <person name="Gargeya S."/>
            <person name="Fitzgerald M."/>
            <person name="Haas B."/>
            <person name="Abouelleil A."/>
            <person name="Alvarado L."/>
            <person name="Arachchi H.M."/>
            <person name="Berlin A."/>
            <person name="Chapman S.B."/>
            <person name="Goldberg J."/>
            <person name="Griggs A."/>
            <person name="Gujja S."/>
            <person name="Hansen M."/>
            <person name="Howarth C."/>
            <person name="Imamovic A."/>
            <person name="Larimer J."/>
            <person name="McCowen C."/>
            <person name="Montmayeur A."/>
            <person name="Murphy C."/>
            <person name="Neiman D."/>
            <person name="Pearson M."/>
            <person name="Priest M."/>
            <person name="Roberts A."/>
            <person name="Saif S."/>
            <person name="Shea T."/>
            <person name="Sisk P."/>
            <person name="Sykes S."/>
            <person name="Wortman J."/>
            <person name="Nusbaum C."/>
            <person name="Birren B."/>
        </authorList>
    </citation>
    <scope>NUCLEOTIDE SEQUENCE [LARGE SCALE GENOMIC DNA]</scope>
    <source>
        <strain evidence="2">ACS-171-V-Col2</strain>
    </source>
</reference>
<dbReference type="RefSeq" id="WP_007001265.1">
    <property type="nucleotide sequence ID" value="NZ_JH992955.1"/>
</dbReference>
<dbReference type="PATRIC" id="fig|883066.3.peg.1110"/>
<dbReference type="AlphaFoldDB" id="K9EF79"/>
<dbReference type="HOGENOM" id="CLU_2679402_0_0_11"/>